<protein>
    <recommendedName>
        <fullName evidence="2">Hydantoinase B/oxoprolinase domain-containing protein</fullName>
    </recommendedName>
</protein>
<gene>
    <name evidence="1" type="ORF">METZ01_LOCUS182184</name>
</gene>
<reference evidence="1" key="1">
    <citation type="submission" date="2018-05" db="EMBL/GenBank/DDBJ databases">
        <authorList>
            <person name="Lanie J.A."/>
            <person name="Ng W.-L."/>
            <person name="Kazmierczak K.M."/>
            <person name="Andrzejewski T.M."/>
            <person name="Davidsen T.M."/>
            <person name="Wayne K.J."/>
            <person name="Tettelin H."/>
            <person name="Glass J.I."/>
            <person name="Rusch D."/>
            <person name="Podicherti R."/>
            <person name="Tsui H.-C.T."/>
            <person name="Winkler M.E."/>
        </authorList>
    </citation>
    <scope>NUCLEOTIDE SEQUENCE</scope>
</reference>
<feature type="non-terminal residue" evidence="1">
    <location>
        <position position="1"/>
    </location>
</feature>
<sequence>VEFSVKVRLFGSSILLNDKEAETGTSFQLNQSDVKVLELPGGGGFGAARERTTNLHKMDIEDGLLSPLIDINT</sequence>
<organism evidence="1">
    <name type="scientific">marine metagenome</name>
    <dbReference type="NCBI Taxonomy" id="408172"/>
    <lineage>
        <taxon>unclassified sequences</taxon>
        <taxon>metagenomes</taxon>
        <taxon>ecological metagenomes</taxon>
    </lineage>
</organism>
<proteinExistence type="predicted"/>
<evidence type="ECO:0008006" key="2">
    <source>
        <dbReference type="Google" id="ProtNLM"/>
    </source>
</evidence>
<dbReference type="EMBL" id="UINC01036014">
    <property type="protein sequence ID" value="SVB29330.1"/>
    <property type="molecule type" value="Genomic_DNA"/>
</dbReference>
<name>A0A382CT48_9ZZZZ</name>
<evidence type="ECO:0000313" key="1">
    <source>
        <dbReference type="EMBL" id="SVB29330.1"/>
    </source>
</evidence>
<dbReference type="AlphaFoldDB" id="A0A382CT48"/>
<accession>A0A382CT48</accession>